<organism evidence="2 3">
    <name type="scientific">Aquiflexum balticum DSM 16537</name>
    <dbReference type="NCBI Taxonomy" id="758820"/>
    <lineage>
        <taxon>Bacteria</taxon>
        <taxon>Pseudomonadati</taxon>
        <taxon>Bacteroidota</taxon>
        <taxon>Cytophagia</taxon>
        <taxon>Cytophagales</taxon>
        <taxon>Cyclobacteriaceae</taxon>
        <taxon>Aquiflexum</taxon>
    </lineage>
</organism>
<dbReference type="AlphaFoldDB" id="A0A1W2H0K3"/>
<evidence type="ECO:0000259" key="1">
    <source>
        <dbReference type="Pfam" id="PF01637"/>
    </source>
</evidence>
<dbReference type="PANTHER" id="PTHR34301:SF8">
    <property type="entry name" value="ATPASE DOMAIN-CONTAINING PROTEIN"/>
    <property type="match status" value="1"/>
</dbReference>
<dbReference type="GO" id="GO:0005524">
    <property type="term" value="F:ATP binding"/>
    <property type="evidence" value="ECO:0007669"/>
    <property type="project" value="InterPro"/>
</dbReference>
<dbReference type="Pfam" id="PF01637">
    <property type="entry name" value="ATPase_2"/>
    <property type="match status" value="1"/>
</dbReference>
<evidence type="ECO:0000313" key="3">
    <source>
        <dbReference type="Proteomes" id="UP000192333"/>
    </source>
</evidence>
<reference evidence="3" key="1">
    <citation type="submission" date="2017-04" db="EMBL/GenBank/DDBJ databases">
        <authorList>
            <person name="Varghese N."/>
            <person name="Submissions S."/>
        </authorList>
    </citation>
    <scope>NUCLEOTIDE SEQUENCE [LARGE SCALE GENOMIC DNA]</scope>
    <source>
        <strain evidence="3">DSM 16537</strain>
    </source>
</reference>
<dbReference type="Gene3D" id="3.40.50.300">
    <property type="entry name" value="P-loop containing nucleotide triphosphate hydrolases"/>
    <property type="match status" value="1"/>
</dbReference>
<name>A0A1W2H0K3_9BACT</name>
<dbReference type="InterPro" id="IPR011579">
    <property type="entry name" value="ATPase_dom"/>
</dbReference>
<gene>
    <name evidence="2" type="ORF">SAMN00777080_0951</name>
</gene>
<proteinExistence type="predicted"/>
<dbReference type="InterPro" id="IPR027417">
    <property type="entry name" value="P-loop_NTPase"/>
</dbReference>
<dbReference type="Proteomes" id="UP000192333">
    <property type="component" value="Chromosome I"/>
</dbReference>
<dbReference type="STRING" id="758820.SAMN00777080_0951"/>
<sequence>MRNDIVDYILMKPPNNPFVLNTYHGKKYFCDREDDLDKLQNHIDNERNVVLYAWRRLGKSALIQRFFEELEDTGKYETLYVDFLATHTIEDAVRTITTVIYDKYGKTKTGFSAAMQKLLSMMGATISFDPYSGAPELSLGLRQPGTEEHSLDVLGEFLRERKKKIVITIDEFQQVAHYEQDNAEAIFRSWTQKFPDIRFIFSGSHRTMMVEMFADNSRPFYQSAQLMSLLPIPLEKYIPFIQGHFKAKGKTISNEQIEMIYTWARGQTYTIQLVCNYLYAQYTQVKDEHIQKIYQDILEQQQGIFANFSKMLTRTQWNVFKAIAKEEPLYNPLSKDFIQKHRLGAASTVNTALKSLQKSELVVVDDGAYLVHEVLLARWMAKL</sequence>
<keyword evidence="3" id="KW-1185">Reference proteome</keyword>
<protein>
    <submittedName>
        <fullName evidence="2">Predicted ATPase, AAA+ ATPase superfamily</fullName>
    </submittedName>
</protein>
<feature type="domain" description="ATPase" evidence="1">
    <location>
        <begin position="29"/>
        <end position="272"/>
    </location>
</feature>
<dbReference type="EMBL" id="LT838813">
    <property type="protein sequence ID" value="SMD42401.1"/>
    <property type="molecule type" value="Genomic_DNA"/>
</dbReference>
<dbReference type="SUPFAM" id="SSF52540">
    <property type="entry name" value="P-loop containing nucleoside triphosphate hydrolases"/>
    <property type="match status" value="1"/>
</dbReference>
<evidence type="ECO:0000313" key="2">
    <source>
        <dbReference type="EMBL" id="SMD42401.1"/>
    </source>
</evidence>
<accession>A0A1W2H0K3</accession>
<dbReference type="PANTHER" id="PTHR34301">
    <property type="entry name" value="DNA-BINDING PROTEIN-RELATED"/>
    <property type="match status" value="1"/>
</dbReference>